<proteinExistence type="predicted"/>
<organism evidence="1 2">
    <name type="scientific">Ditylenchus dipsaci</name>
    <dbReference type="NCBI Taxonomy" id="166011"/>
    <lineage>
        <taxon>Eukaryota</taxon>
        <taxon>Metazoa</taxon>
        <taxon>Ecdysozoa</taxon>
        <taxon>Nematoda</taxon>
        <taxon>Chromadorea</taxon>
        <taxon>Rhabditida</taxon>
        <taxon>Tylenchina</taxon>
        <taxon>Tylenchomorpha</taxon>
        <taxon>Sphaerularioidea</taxon>
        <taxon>Anguinidae</taxon>
        <taxon>Anguininae</taxon>
        <taxon>Ditylenchus</taxon>
    </lineage>
</organism>
<dbReference type="AlphaFoldDB" id="A0A915CMC3"/>
<dbReference type="WBParaSite" id="jg10507">
    <property type="protein sequence ID" value="jg10507"/>
    <property type="gene ID" value="jg10507"/>
</dbReference>
<dbReference type="Proteomes" id="UP000887574">
    <property type="component" value="Unplaced"/>
</dbReference>
<protein>
    <submittedName>
        <fullName evidence="2">Uncharacterized protein</fullName>
    </submittedName>
</protein>
<name>A0A915CMC3_9BILA</name>
<reference evidence="2" key="1">
    <citation type="submission" date="2022-11" db="UniProtKB">
        <authorList>
            <consortium name="WormBaseParasite"/>
        </authorList>
    </citation>
    <scope>IDENTIFICATION</scope>
</reference>
<evidence type="ECO:0000313" key="1">
    <source>
        <dbReference type="Proteomes" id="UP000887574"/>
    </source>
</evidence>
<evidence type="ECO:0000313" key="2">
    <source>
        <dbReference type="WBParaSite" id="jg10507"/>
    </source>
</evidence>
<accession>A0A915CMC3</accession>
<keyword evidence="1" id="KW-1185">Reference proteome</keyword>
<sequence>MGAEQQVSKAKGWSLFAFKAKMGFPPPALPPLSQPIRVQQAAPCQHHKKCRSIYHLLFLNPKHYEVVVASQVFQIYKSSRLPSRPTTTSNCKTCFFTA</sequence>